<dbReference type="SUPFAM" id="SSF57424">
    <property type="entry name" value="LDL receptor-like module"/>
    <property type="match status" value="2"/>
</dbReference>
<dbReference type="GO" id="GO:0016020">
    <property type="term" value="C:membrane"/>
    <property type="evidence" value="ECO:0007669"/>
    <property type="project" value="InterPro"/>
</dbReference>
<evidence type="ECO:0000256" key="1">
    <source>
        <dbReference type="ARBA" id="ARBA00023157"/>
    </source>
</evidence>
<dbReference type="PROSITE" id="PS50060">
    <property type="entry name" value="MAM_2"/>
    <property type="match status" value="8"/>
</dbReference>
<feature type="compositionally biased region" description="Low complexity" evidence="3">
    <location>
        <begin position="597"/>
        <end position="611"/>
    </location>
</feature>
<dbReference type="InterPro" id="IPR023415">
    <property type="entry name" value="LDLR_class-A_CS"/>
</dbReference>
<dbReference type="Pfam" id="PF00629">
    <property type="entry name" value="MAM"/>
    <property type="match status" value="7"/>
</dbReference>
<comment type="caution">
    <text evidence="2">Lacks conserved residue(s) required for the propagation of feature annotation.</text>
</comment>
<accession>A0A6J2RG95</accession>
<keyword evidence="6" id="KW-1185">Reference proteome</keyword>
<dbReference type="PANTHER" id="PTHR23282">
    <property type="entry name" value="APICAL ENDOSOMAL GLYCOPROTEIN PRECURSOR"/>
    <property type="match status" value="1"/>
</dbReference>
<feature type="compositionally biased region" description="Polar residues" evidence="3">
    <location>
        <begin position="667"/>
        <end position="685"/>
    </location>
</feature>
<dbReference type="PANTHER" id="PTHR23282:SF150">
    <property type="entry name" value="SI:CH211-106H4.4"/>
    <property type="match status" value="1"/>
</dbReference>
<dbReference type="InterPro" id="IPR000998">
    <property type="entry name" value="MAM_dom"/>
</dbReference>
<dbReference type="InterPro" id="IPR002172">
    <property type="entry name" value="LDrepeatLR_classA_rpt"/>
</dbReference>
<feature type="disulfide bond" evidence="2">
    <location>
        <begin position="403"/>
        <end position="418"/>
    </location>
</feature>
<keyword evidence="4" id="KW-1133">Transmembrane helix</keyword>
<dbReference type="InParanoid" id="A0A6J2RG95"/>
<dbReference type="InterPro" id="IPR051560">
    <property type="entry name" value="MAM_domain-containing"/>
</dbReference>
<dbReference type="Proteomes" id="UP000504630">
    <property type="component" value="Chromosome 17"/>
</dbReference>
<dbReference type="InterPro" id="IPR013320">
    <property type="entry name" value="ConA-like_dom_sf"/>
</dbReference>
<feature type="transmembrane region" description="Helical" evidence="4">
    <location>
        <begin position="1328"/>
        <end position="1352"/>
    </location>
</feature>
<dbReference type="PROSITE" id="PS50068">
    <property type="entry name" value="LDLRA_2"/>
    <property type="match status" value="2"/>
</dbReference>
<feature type="region of interest" description="Disordered" evidence="3">
    <location>
        <begin position="589"/>
        <end position="611"/>
    </location>
</feature>
<sequence length="1386" mass="153085">MHFGNDSGAPSLGWEVAEVTVSSPTKLRVLFKAVHVPGTNSTVKLDDISVRDGACSPPGSCDFESGQCTWVNIPKEDGHDWVLASGGFQGPPTDHTIQTPEGQFLLSSSLHQSQSSVAQVLSEWIPLRDTASCLTLWYHMDSSDSGTLKVFMRSGSSEDDLMFNSTSSGHGWTRFSQSVDSKQPFQLLIKAETNNRGFIAIDDISVTPGLCQVNETSLGFVGCSFENGTCGWEDTSAGQYQWMRRRNGTGNTGPFVDNTVGTELGWYMAVELDQGDAMRPAAVQSPTMKQASVSCTLHFYYNMYGEDVKELNVLLKEGSRTSALWWLSGNHEDVWHHGEVTVGRIPQDFTILFEASRAFNRPGHIAIDDIDFTNCTLPEPQPSCPENMFVCNNRVCVEHNQVCDFSDDCGDRSDENNCEQQGVVERCSFEQGLCFWAQSDVDAAGAEWTHHNGQEAWSKHGPPRDHTQNSAAGHFVIPGTNLSEKGQTSEILSKTLRPSSNCTVRFFFFSLGEATARLTAQSRTLRSGSDDAVLWLRGNSQSYSWQRAEVTFSSSVNSKIVFRYERGDGRRGQVALDDISFSRECEFDPDNNKLPDTSPTSAPPTSTSNAPTLPCQDNEFFCWRSAGTVCILETLKCDYHPDCPQGEDEDGCGRCTFESDQCQWADTNDGQSRWQRQKASSSTEPPTDHTTDTGYYMSVNFNQGSTQSEARLQSPPLPPSSPYCQIMFHFHISAERAGSLRVLMQQAEGSEAILWSRSHNTISHWTPEHLPVGLHQQHYKVWFSSMNEVTQTAAGDHIVAVDDISFIHCEKSYQPPALSAYGCSFEEGLCVWVQGAEDELDWLSWSGPTETPNTGPAGDHTTSKGKYLYIKSSSPSVKGNMAQLKSLLLPPAGEKGYCFTFWYHMFGATVGSLRMLLQTTDPLNKTLVWQKSGNQEDEWLLMQSHVTLRKVHQVILEATVGGEGGDIAIDDISLISGPCPASDMCDFEEGSCYWQQQSGDDCDWVRQSGSTHNPNTGPDSDHTTNTHTGHYYFLSSSDADRVGQTAQMSSPLYPAGKGACVQLWYHMYGRGMGMLNVYQQSEDGQQALIFSQTGDQGRLWRFAQASLLPRVQPYRIIVEGVKAGPTQEGDMAFDDVHLTDAQCPPPGHCDFEYNMCSWSNLGGEVDQGDWLRGRGASPNPNTGPSVDHTTNSTHGYYLYVDSSVGKWGDASFQISDVFPPSTRGHCLTFWYHMYGNHVGTLRVYINDRNLHSGGNEEGMLKWIETGNKGDKWQEASVTVNHTEAFWFVFVYQRGMNPGGDVALDDISVLPGSCYSEPPVDPPVDNNDMLSTGLAVGLTLLAGVIIATFLFTLNKNRKCSTMNQPTILNSDPFEGNSAVWPHGLQNR</sequence>
<dbReference type="GeneID" id="115022321"/>
<dbReference type="SUPFAM" id="SSF49899">
    <property type="entry name" value="Concanavalin A-like lectins/glucanases"/>
    <property type="match status" value="7"/>
</dbReference>
<reference evidence="7" key="1">
    <citation type="submission" date="2025-08" db="UniProtKB">
        <authorList>
            <consortium name="RefSeq"/>
        </authorList>
    </citation>
    <scope>IDENTIFICATION</scope>
</reference>
<feature type="disulfide bond" evidence="2">
    <location>
        <begin position="384"/>
        <end position="396"/>
    </location>
</feature>
<feature type="region of interest" description="Disordered" evidence="3">
    <location>
        <begin position="1005"/>
        <end position="1027"/>
    </location>
</feature>
<evidence type="ECO:0000259" key="5">
    <source>
        <dbReference type="PROSITE" id="PS50060"/>
    </source>
</evidence>
<dbReference type="Gene3D" id="4.10.400.10">
    <property type="entry name" value="Low-density Lipoprotein Receptor"/>
    <property type="match status" value="2"/>
</dbReference>
<protein>
    <submittedName>
        <fullName evidence="7">MAM and LDL-receptor class A domain-containing protein 1</fullName>
    </submittedName>
</protein>
<dbReference type="OrthoDB" id="412155at2759"/>
<proteinExistence type="predicted"/>
<dbReference type="SMART" id="SM00192">
    <property type="entry name" value="LDLa"/>
    <property type="match status" value="2"/>
</dbReference>
<dbReference type="PROSITE" id="PS01209">
    <property type="entry name" value="LDLRA_1"/>
    <property type="match status" value="1"/>
</dbReference>
<feature type="domain" description="MAM" evidence="5">
    <location>
        <begin position="425"/>
        <end position="587"/>
    </location>
</feature>
<feature type="domain" description="MAM" evidence="5">
    <location>
        <begin position="821"/>
        <end position="981"/>
    </location>
</feature>
<keyword evidence="4" id="KW-0812">Transmembrane</keyword>
<dbReference type="Pfam" id="PF00057">
    <property type="entry name" value="Ldl_recept_a"/>
    <property type="match status" value="2"/>
</dbReference>
<feature type="compositionally biased region" description="Polar residues" evidence="3">
    <location>
        <begin position="1007"/>
        <end position="1018"/>
    </location>
</feature>
<dbReference type="Gene3D" id="2.60.120.200">
    <property type="match status" value="7"/>
</dbReference>
<dbReference type="CDD" id="cd06263">
    <property type="entry name" value="MAM"/>
    <property type="match status" value="7"/>
</dbReference>
<gene>
    <name evidence="7" type="primary">LOC115022321</name>
</gene>
<feature type="domain" description="MAM" evidence="5">
    <location>
        <begin position="59"/>
        <end position="213"/>
    </location>
</feature>
<dbReference type="KEGG" id="cgob:115022321"/>
<feature type="domain" description="MAM" evidence="5">
    <location>
        <begin position="221"/>
        <end position="377"/>
    </location>
</feature>
<feature type="disulfide bond" evidence="2">
    <location>
        <begin position="391"/>
        <end position="409"/>
    </location>
</feature>
<evidence type="ECO:0000256" key="2">
    <source>
        <dbReference type="PROSITE-ProRule" id="PRU00124"/>
    </source>
</evidence>
<keyword evidence="1 2" id="KW-1015">Disulfide bond</keyword>
<dbReference type="InterPro" id="IPR036055">
    <property type="entry name" value="LDL_receptor-like_sf"/>
</dbReference>
<feature type="domain" description="MAM" evidence="5">
    <location>
        <begin position="1147"/>
        <end position="1315"/>
    </location>
</feature>
<name>A0A6J2RG95_COTGO</name>
<evidence type="ECO:0000256" key="3">
    <source>
        <dbReference type="SAM" id="MobiDB-lite"/>
    </source>
</evidence>
<keyword evidence="4" id="KW-0472">Membrane</keyword>
<feature type="domain" description="MAM" evidence="5">
    <location>
        <begin position="653"/>
        <end position="811"/>
    </location>
</feature>
<dbReference type="SMART" id="SM00137">
    <property type="entry name" value="MAM"/>
    <property type="match status" value="7"/>
</dbReference>
<dbReference type="CDD" id="cd00112">
    <property type="entry name" value="LDLa"/>
    <property type="match status" value="2"/>
</dbReference>
<feature type="domain" description="MAM" evidence="5">
    <location>
        <begin position="983"/>
        <end position="1145"/>
    </location>
</feature>
<evidence type="ECO:0000313" key="6">
    <source>
        <dbReference type="Proteomes" id="UP000504630"/>
    </source>
</evidence>
<evidence type="ECO:0000313" key="7">
    <source>
        <dbReference type="RefSeq" id="XP_029309149.1"/>
    </source>
</evidence>
<feature type="region of interest" description="Disordered" evidence="3">
    <location>
        <begin position="667"/>
        <end position="699"/>
    </location>
</feature>
<dbReference type="PRINTS" id="PR00261">
    <property type="entry name" value="LDLRECEPTOR"/>
</dbReference>
<dbReference type="RefSeq" id="XP_029309149.1">
    <property type="nucleotide sequence ID" value="XM_029453289.1"/>
</dbReference>
<evidence type="ECO:0000256" key="4">
    <source>
        <dbReference type="SAM" id="Phobius"/>
    </source>
</evidence>
<organism evidence="6 7">
    <name type="scientific">Cottoperca gobio</name>
    <name type="common">Frogmouth</name>
    <name type="synonym">Aphritis gobio</name>
    <dbReference type="NCBI Taxonomy" id="56716"/>
    <lineage>
        <taxon>Eukaryota</taxon>
        <taxon>Metazoa</taxon>
        <taxon>Chordata</taxon>
        <taxon>Craniata</taxon>
        <taxon>Vertebrata</taxon>
        <taxon>Euteleostomi</taxon>
        <taxon>Actinopterygii</taxon>
        <taxon>Neopterygii</taxon>
        <taxon>Teleostei</taxon>
        <taxon>Neoteleostei</taxon>
        <taxon>Acanthomorphata</taxon>
        <taxon>Eupercaria</taxon>
        <taxon>Perciformes</taxon>
        <taxon>Notothenioidei</taxon>
        <taxon>Bovichtidae</taxon>
        <taxon>Cottoperca</taxon>
    </lineage>
</organism>
<feature type="disulfide bond" evidence="2">
    <location>
        <begin position="637"/>
        <end position="652"/>
    </location>
</feature>
<feature type="domain" description="MAM" evidence="5">
    <location>
        <begin position="7"/>
        <end position="57"/>
    </location>
</feature>